<keyword evidence="1" id="KW-1133">Transmembrane helix</keyword>
<dbReference type="eggNOG" id="ENOG5033DEZ">
    <property type="taxonomic scope" value="Bacteria"/>
</dbReference>
<proteinExistence type="predicted"/>
<keyword evidence="1" id="KW-0472">Membrane</keyword>
<dbReference type="HOGENOM" id="CLU_171786_0_0_7"/>
<sequence>MNNINDFLTFKKFISTDVLIFFYYFFALLIPLFLIYGKNKILSSKIFKSVFPNYSPAIHKTKMIIFMLVCFLLFELFLRMFFEFLIAYLQIRDALVQ</sequence>
<dbReference type="Pfam" id="PF14110">
    <property type="entry name" value="DUF4282"/>
    <property type="match status" value="1"/>
</dbReference>
<dbReference type="InterPro" id="IPR025557">
    <property type="entry name" value="DUF4282"/>
</dbReference>
<feature type="transmembrane region" description="Helical" evidence="1">
    <location>
        <begin position="20"/>
        <end position="37"/>
    </location>
</feature>
<evidence type="ECO:0000256" key="1">
    <source>
        <dbReference type="SAM" id="Phobius"/>
    </source>
</evidence>
<feature type="transmembrane region" description="Helical" evidence="1">
    <location>
        <begin position="64"/>
        <end position="91"/>
    </location>
</feature>
<dbReference type="KEGG" id="nam:NAMH_0932"/>
<evidence type="ECO:0000313" key="2">
    <source>
        <dbReference type="EMBL" id="ACM92161.1"/>
    </source>
</evidence>
<dbReference type="EMBL" id="CP001279">
    <property type="protein sequence ID" value="ACM92161.1"/>
    <property type="molecule type" value="Genomic_DNA"/>
</dbReference>
<gene>
    <name evidence="2" type="ordered locus">NAMH_0932</name>
</gene>
<reference evidence="2 3" key="1">
    <citation type="journal article" date="2009" name="PLoS Genet.">
        <title>Adaptations to submarine hydrothermal environments exemplified by the genome of Nautilia profundicola.</title>
        <authorList>
            <person name="Campbell B.J."/>
            <person name="Smith J.L."/>
            <person name="Hanson T.E."/>
            <person name="Klotz M.G."/>
            <person name="Stein L.Y."/>
            <person name="Lee C.K."/>
            <person name="Wu D."/>
            <person name="Robinson J.M."/>
            <person name="Khouri H.M."/>
            <person name="Eisen J.A."/>
            <person name="Cary S.C."/>
        </authorList>
    </citation>
    <scope>NUCLEOTIDE SEQUENCE [LARGE SCALE GENOMIC DNA]</scope>
    <source>
        <strain evidence="3">ATCC BAA-1463 / DSM 18972 / AmH</strain>
    </source>
</reference>
<keyword evidence="1" id="KW-0812">Transmembrane</keyword>
<dbReference type="Proteomes" id="UP000000448">
    <property type="component" value="Chromosome"/>
</dbReference>
<keyword evidence="3" id="KW-1185">Reference proteome</keyword>
<name>B9L9M6_NAUPA</name>
<organism evidence="2 3">
    <name type="scientific">Nautilia profundicola (strain ATCC BAA-1463 / DSM 18972 / AmH)</name>
    <dbReference type="NCBI Taxonomy" id="598659"/>
    <lineage>
        <taxon>Bacteria</taxon>
        <taxon>Pseudomonadati</taxon>
        <taxon>Campylobacterota</taxon>
        <taxon>Epsilonproteobacteria</taxon>
        <taxon>Nautiliales</taxon>
        <taxon>Nautiliaceae</taxon>
        <taxon>Nautilia</taxon>
    </lineage>
</organism>
<dbReference type="STRING" id="598659.NAMH_0932"/>
<accession>B9L9M6</accession>
<dbReference type="AlphaFoldDB" id="B9L9M6"/>
<dbReference type="RefSeq" id="WP_012663533.1">
    <property type="nucleotide sequence ID" value="NC_012115.1"/>
</dbReference>
<protein>
    <submittedName>
        <fullName evidence="2">Uncharacterized protein</fullName>
    </submittedName>
</protein>
<evidence type="ECO:0000313" key="3">
    <source>
        <dbReference type="Proteomes" id="UP000000448"/>
    </source>
</evidence>